<keyword evidence="4 6" id="KW-1133">Transmembrane helix</keyword>
<dbReference type="Proteomes" id="UP000704762">
    <property type="component" value="Unassembled WGS sequence"/>
</dbReference>
<feature type="signal peptide" evidence="7">
    <location>
        <begin position="1"/>
        <end position="18"/>
    </location>
</feature>
<sequence length="225" mass="23241">MLFSVPLLGLLLAVRATAGSAGVVSATAAVMVGGTTARLVLLQRRSRLVVQARTEVAQACSVLAGQSRIGAVPEQALLIAAADCRPLVEAAAALRIGGDVVETWRHCAHRPGQEGLADLARAWQISRTTGAELATALEQVSVALDADRALDRVVRAELAAARATGRMLAVLPAVGLALGFLIGGDPLGFLLGSPYGWGCLLLGVGLACFGVLWMERISAGASERW</sequence>
<gene>
    <name evidence="9" type="ORF">JOE57_002145</name>
</gene>
<feature type="transmembrane region" description="Helical" evidence="6">
    <location>
        <begin position="26"/>
        <end position="43"/>
    </location>
</feature>
<dbReference type="EMBL" id="JAFBCF010000001">
    <property type="protein sequence ID" value="MBM7799224.1"/>
    <property type="molecule type" value="Genomic_DNA"/>
</dbReference>
<keyword evidence="2" id="KW-1003">Cell membrane</keyword>
<keyword evidence="10" id="KW-1185">Reference proteome</keyword>
<evidence type="ECO:0000313" key="9">
    <source>
        <dbReference type="EMBL" id="MBM7799224.1"/>
    </source>
</evidence>
<evidence type="ECO:0000256" key="3">
    <source>
        <dbReference type="ARBA" id="ARBA00022692"/>
    </source>
</evidence>
<feature type="transmembrane region" description="Helical" evidence="6">
    <location>
        <begin position="195"/>
        <end position="214"/>
    </location>
</feature>
<evidence type="ECO:0000256" key="4">
    <source>
        <dbReference type="ARBA" id="ARBA00022989"/>
    </source>
</evidence>
<evidence type="ECO:0000256" key="1">
    <source>
        <dbReference type="ARBA" id="ARBA00004651"/>
    </source>
</evidence>
<evidence type="ECO:0000259" key="8">
    <source>
        <dbReference type="Pfam" id="PF00482"/>
    </source>
</evidence>
<dbReference type="PANTHER" id="PTHR35007:SF4">
    <property type="entry name" value="CONSERVED TRANSMEMBRANE PROTEIN-RELATED"/>
    <property type="match status" value="1"/>
</dbReference>
<keyword evidence="7" id="KW-0732">Signal</keyword>
<evidence type="ECO:0000256" key="7">
    <source>
        <dbReference type="SAM" id="SignalP"/>
    </source>
</evidence>
<name>A0ABS2RJP1_9ACTN</name>
<evidence type="ECO:0000256" key="6">
    <source>
        <dbReference type="SAM" id="Phobius"/>
    </source>
</evidence>
<dbReference type="InterPro" id="IPR018076">
    <property type="entry name" value="T2SS_GspF_dom"/>
</dbReference>
<evidence type="ECO:0000256" key="5">
    <source>
        <dbReference type="ARBA" id="ARBA00023136"/>
    </source>
</evidence>
<evidence type="ECO:0000313" key="10">
    <source>
        <dbReference type="Proteomes" id="UP000704762"/>
    </source>
</evidence>
<organism evidence="9 10">
    <name type="scientific">Microlunatus panaciterrae</name>
    <dbReference type="NCBI Taxonomy" id="400768"/>
    <lineage>
        <taxon>Bacteria</taxon>
        <taxon>Bacillati</taxon>
        <taxon>Actinomycetota</taxon>
        <taxon>Actinomycetes</taxon>
        <taxon>Propionibacteriales</taxon>
        <taxon>Propionibacteriaceae</taxon>
        <taxon>Microlunatus</taxon>
    </lineage>
</organism>
<comment type="caution">
    <text evidence="9">The sequence shown here is derived from an EMBL/GenBank/DDBJ whole genome shotgun (WGS) entry which is preliminary data.</text>
</comment>
<protein>
    <submittedName>
        <fullName evidence="9">Tight adherence protein B</fullName>
    </submittedName>
</protein>
<keyword evidence="3 6" id="KW-0812">Transmembrane</keyword>
<feature type="domain" description="Type II secretion system protein GspF" evidence="8">
    <location>
        <begin position="60"/>
        <end position="177"/>
    </location>
</feature>
<dbReference type="PANTHER" id="PTHR35007">
    <property type="entry name" value="INTEGRAL MEMBRANE PROTEIN-RELATED"/>
    <property type="match status" value="1"/>
</dbReference>
<proteinExistence type="predicted"/>
<evidence type="ECO:0000256" key="2">
    <source>
        <dbReference type="ARBA" id="ARBA00022475"/>
    </source>
</evidence>
<accession>A0ABS2RJP1</accession>
<comment type="subcellular location">
    <subcellularLocation>
        <location evidence="1">Cell membrane</location>
        <topology evidence="1">Multi-pass membrane protein</topology>
    </subcellularLocation>
</comment>
<dbReference type="Pfam" id="PF00482">
    <property type="entry name" value="T2SSF"/>
    <property type="match status" value="1"/>
</dbReference>
<keyword evidence="5 6" id="KW-0472">Membrane</keyword>
<feature type="transmembrane region" description="Helical" evidence="6">
    <location>
        <begin position="165"/>
        <end position="183"/>
    </location>
</feature>
<dbReference type="RefSeq" id="WP_204917834.1">
    <property type="nucleotide sequence ID" value="NZ_BAAAQP010000001.1"/>
</dbReference>
<reference evidence="9 10" key="1">
    <citation type="submission" date="2021-01" db="EMBL/GenBank/DDBJ databases">
        <title>Sequencing the genomes of 1000 actinobacteria strains.</title>
        <authorList>
            <person name="Klenk H.-P."/>
        </authorList>
    </citation>
    <scope>NUCLEOTIDE SEQUENCE [LARGE SCALE GENOMIC DNA]</scope>
    <source>
        <strain evidence="9 10">DSM 18662</strain>
    </source>
</reference>
<feature type="chain" id="PRO_5046070810" evidence="7">
    <location>
        <begin position="19"/>
        <end position="225"/>
    </location>
</feature>